<feature type="compositionally biased region" description="Gly residues" evidence="1">
    <location>
        <begin position="201"/>
        <end position="212"/>
    </location>
</feature>
<sequence length="257" mass="28510">MPDEPIKKADDDKGKKEPTMTEVIEMVTKQNEILKALKDDNTQAIQEIVTQVNEKYGQQSDEMKNITNLLGSLAKDDPNEGIDDYTDDPKKADEKFKNIANAAIQADKKLDAEAKKESGKRQGDDYAKTVQRSLNTRRDPEGKLLDDKARKDIRTLLQTKILDISSNDGVEAALINFEKAYSIVYGLNKENPFKGNEDLSGMGGGGFSGGGPSEKKEAVKLTKGTEDFLANTKNLGITKEDGKRLLERRNKRLAETE</sequence>
<comment type="caution">
    <text evidence="2">The sequence shown here is derived from an EMBL/GenBank/DDBJ whole genome shotgun (WGS) entry which is preliminary data.</text>
</comment>
<feature type="region of interest" description="Disordered" evidence="1">
    <location>
        <begin position="196"/>
        <end position="216"/>
    </location>
</feature>
<feature type="compositionally biased region" description="Basic and acidic residues" evidence="1">
    <location>
        <begin position="136"/>
        <end position="149"/>
    </location>
</feature>
<gene>
    <name evidence="2" type="ORF">LCGC14_2667080</name>
</gene>
<evidence type="ECO:0000256" key="1">
    <source>
        <dbReference type="SAM" id="MobiDB-lite"/>
    </source>
</evidence>
<dbReference type="AlphaFoldDB" id="A0A0F8ZQA9"/>
<dbReference type="EMBL" id="LAZR01046665">
    <property type="protein sequence ID" value="KKK96008.1"/>
    <property type="molecule type" value="Genomic_DNA"/>
</dbReference>
<proteinExistence type="predicted"/>
<protein>
    <submittedName>
        <fullName evidence="2">Uncharacterized protein</fullName>
    </submittedName>
</protein>
<evidence type="ECO:0000313" key="2">
    <source>
        <dbReference type="EMBL" id="KKK96008.1"/>
    </source>
</evidence>
<reference evidence="2" key="1">
    <citation type="journal article" date="2015" name="Nature">
        <title>Complex archaea that bridge the gap between prokaryotes and eukaryotes.</title>
        <authorList>
            <person name="Spang A."/>
            <person name="Saw J.H."/>
            <person name="Jorgensen S.L."/>
            <person name="Zaremba-Niedzwiedzka K."/>
            <person name="Martijn J."/>
            <person name="Lind A.E."/>
            <person name="van Eijk R."/>
            <person name="Schleper C."/>
            <person name="Guy L."/>
            <person name="Ettema T.J."/>
        </authorList>
    </citation>
    <scope>NUCLEOTIDE SEQUENCE</scope>
</reference>
<accession>A0A0F8ZQA9</accession>
<organism evidence="2">
    <name type="scientific">marine sediment metagenome</name>
    <dbReference type="NCBI Taxonomy" id="412755"/>
    <lineage>
        <taxon>unclassified sequences</taxon>
        <taxon>metagenomes</taxon>
        <taxon>ecological metagenomes</taxon>
    </lineage>
</organism>
<feature type="compositionally biased region" description="Basic and acidic residues" evidence="1">
    <location>
        <begin position="107"/>
        <end position="127"/>
    </location>
</feature>
<feature type="region of interest" description="Disordered" evidence="1">
    <location>
        <begin position="107"/>
        <end position="149"/>
    </location>
</feature>
<name>A0A0F8ZQA9_9ZZZZ</name>